<dbReference type="HOGENOM" id="CLU_2904956_0_0_1"/>
<gene>
    <name evidence="2" type="ORF">PILCRDRAFT_813515</name>
</gene>
<evidence type="ECO:0000313" key="2">
    <source>
        <dbReference type="EMBL" id="KIM88560.1"/>
    </source>
</evidence>
<evidence type="ECO:0000313" key="3">
    <source>
        <dbReference type="Proteomes" id="UP000054166"/>
    </source>
</evidence>
<dbReference type="Proteomes" id="UP000054166">
    <property type="component" value="Unassembled WGS sequence"/>
</dbReference>
<sequence>MAPVATTGTMVWYVLLLLAEEYGNVVPDIAGQCEGHSSNAVDLDEQQARLSRQAESGSYIDS</sequence>
<protein>
    <submittedName>
        <fullName evidence="2">Uncharacterized protein</fullName>
    </submittedName>
</protein>
<accession>A0A0C3FVN6</accession>
<name>A0A0C3FVN6_PILCF</name>
<feature type="signal peptide" evidence="1">
    <location>
        <begin position="1"/>
        <end position="19"/>
    </location>
</feature>
<dbReference type="AlphaFoldDB" id="A0A0C3FVN6"/>
<keyword evidence="3" id="KW-1185">Reference proteome</keyword>
<evidence type="ECO:0000256" key="1">
    <source>
        <dbReference type="SAM" id="SignalP"/>
    </source>
</evidence>
<keyword evidence="1" id="KW-0732">Signal</keyword>
<proteinExistence type="predicted"/>
<dbReference type="InParanoid" id="A0A0C3FVN6"/>
<dbReference type="EMBL" id="KN832976">
    <property type="protein sequence ID" value="KIM88560.1"/>
    <property type="molecule type" value="Genomic_DNA"/>
</dbReference>
<organism evidence="2 3">
    <name type="scientific">Piloderma croceum (strain F 1598)</name>
    <dbReference type="NCBI Taxonomy" id="765440"/>
    <lineage>
        <taxon>Eukaryota</taxon>
        <taxon>Fungi</taxon>
        <taxon>Dikarya</taxon>
        <taxon>Basidiomycota</taxon>
        <taxon>Agaricomycotina</taxon>
        <taxon>Agaricomycetes</taxon>
        <taxon>Agaricomycetidae</taxon>
        <taxon>Atheliales</taxon>
        <taxon>Atheliaceae</taxon>
        <taxon>Piloderma</taxon>
    </lineage>
</organism>
<reference evidence="2 3" key="1">
    <citation type="submission" date="2014-04" db="EMBL/GenBank/DDBJ databases">
        <authorList>
            <consortium name="DOE Joint Genome Institute"/>
            <person name="Kuo A."/>
            <person name="Tarkka M."/>
            <person name="Buscot F."/>
            <person name="Kohler A."/>
            <person name="Nagy L.G."/>
            <person name="Floudas D."/>
            <person name="Copeland A."/>
            <person name="Barry K.W."/>
            <person name="Cichocki N."/>
            <person name="Veneault-Fourrey C."/>
            <person name="LaButti K."/>
            <person name="Lindquist E.A."/>
            <person name="Lipzen A."/>
            <person name="Lundell T."/>
            <person name="Morin E."/>
            <person name="Murat C."/>
            <person name="Sun H."/>
            <person name="Tunlid A."/>
            <person name="Henrissat B."/>
            <person name="Grigoriev I.V."/>
            <person name="Hibbett D.S."/>
            <person name="Martin F."/>
            <person name="Nordberg H.P."/>
            <person name="Cantor M.N."/>
            <person name="Hua S.X."/>
        </authorList>
    </citation>
    <scope>NUCLEOTIDE SEQUENCE [LARGE SCALE GENOMIC DNA]</scope>
    <source>
        <strain evidence="2 3">F 1598</strain>
    </source>
</reference>
<reference evidence="3" key="2">
    <citation type="submission" date="2015-01" db="EMBL/GenBank/DDBJ databases">
        <title>Evolutionary Origins and Diversification of the Mycorrhizal Mutualists.</title>
        <authorList>
            <consortium name="DOE Joint Genome Institute"/>
            <consortium name="Mycorrhizal Genomics Consortium"/>
            <person name="Kohler A."/>
            <person name="Kuo A."/>
            <person name="Nagy L.G."/>
            <person name="Floudas D."/>
            <person name="Copeland A."/>
            <person name="Barry K.W."/>
            <person name="Cichocki N."/>
            <person name="Veneault-Fourrey C."/>
            <person name="LaButti K."/>
            <person name="Lindquist E.A."/>
            <person name="Lipzen A."/>
            <person name="Lundell T."/>
            <person name="Morin E."/>
            <person name="Murat C."/>
            <person name="Riley R."/>
            <person name="Ohm R."/>
            <person name="Sun H."/>
            <person name="Tunlid A."/>
            <person name="Henrissat B."/>
            <person name="Grigoriev I.V."/>
            <person name="Hibbett D.S."/>
            <person name="Martin F."/>
        </authorList>
    </citation>
    <scope>NUCLEOTIDE SEQUENCE [LARGE SCALE GENOMIC DNA]</scope>
    <source>
        <strain evidence="3">F 1598</strain>
    </source>
</reference>
<feature type="chain" id="PRO_5002174477" evidence="1">
    <location>
        <begin position="20"/>
        <end position="62"/>
    </location>
</feature>